<sequence length="52" mass="5451">MQSLGFTASPAAALAATWRQGPVRAGKRAPEPCPPCFCRRHSGPGQRAVTSD</sequence>
<dbReference type="Proteomes" id="UP000214720">
    <property type="component" value="Unassembled WGS sequence"/>
</dbReference>
<proteinExistence type="predicted"/>
<name>A0A226X7B3_CABSO</name>
<organism evidence="1 2">
    <name type="scientific">Caballeronia sordidicola</name>
    <name type="common">Burkholderia sordidicola</name>
    <dbReference type="NCBI Taxonomy" id="196367"/>
    <lineage>
        <taxon>Bacteria</taxon>
        <taxon>Pseudomonadati</taxon>
        <taxon>Pseudomonadota</taxon>
        <taxon>Betaproteobacteria</taxon>
        <taxon>Burkholderiales</taxon>
        <taxon>Burkholderiaceae</taxon>
        <taxon>Caballeronia</taxon>
    </lineage>
</organism>
<dbReference type="EMBL" id="MTHB01000047">
    <property type="protein sequence ID" value="OXC79009.1"/>
    <property type="molecule type" value="Genomic_DNA"/>
</dbReference>
<dbReference type="AlphaFoldDB" id="A0A226X7B3"/>
<accession>A0A226X7B3</accession>
<reference evidence="2" key="1">
    <citation type="submission" date="2017-01" db="EMBL/GenBank/DDBJ databases">
        <title>Genome Analysis of Deinococcus marmoris KOPRI26562.</title>
        <authorList>
            <person name="Kim J.H."/>
            <person name="Oh H.-M."/>
        </authorList>
    </citation>
    <scope>NUCLEOTIDE SEQUENCE [LARGE SCALE GENOMIC DNA]</scope>
    <source>
        <strain evidence="2">PAMC 26633</strain>
    </source>
</reference>
<gene>
    <name evidence="1" type="ORF">BSU04_08895</name>
</gene>
<protein>
    <submittedName>
        <fullName evidence="1">Uncharacterized protein</fullName>
    </submittedName>
</protein>
<evidence type="ECO:0000313" key="1">
    <source>
        <dbReference type="EMBL" id="OXC79009.1"/>
    </source>
</evidence>
<comment type="caution">
    <text evidence="1">The sequence shown here is derived from an EMBL/GenBank/DDBJ whole genome shotgun (WGS) entry which is preliminary data.</text>
</comment>
<evidence type="ECO:0000313" key="2">
    <source>
        <dbReference type="Proteomes" id="UP000214720"/>
    </source>
</evidence>